<keyword evidence="4 7" id="KW-1133">Transmembrane helix</keyword>
<feature type="domain" description="Multidrug resistance protein MdtA-like barrel-sandwich hybrid" evidence="8">
    <location>
        <begin position="73"/>
        <end position="330"/>
    </location>
</feature>
<name>A0ABR8KBW3_9NOSO</name>
<gene>
    <name evidence="9" type="ORF">H6H03_24585</name>
</gene>
<feature type="coiled-coil region" evidence="6">
    <location>
        <begin position="230"/>
        <end position="303"/>
    </location>
</feature>
<dbReference type="PRINTS" id="PR01490">
    <property type="entry name" value="RTXTOXIND"/>
</dbReference>
<dbReference type="RefSeq" id="WP_190957622.1">
    <property type="nucleotide sequence ID" value="NZ_JACJTU010000026.1"/>
</dbReference>
<evidence type="ECO:0000256" key="6">
    <source>
        <dbReference type="SAM" id="Coils"/>
    </source>
</evidence>
<dbReference type="NCBIfam" id="TIGR03794">
    <property type="entry name" value="NHLM_micro_HlyD"/>
    <property type="match status" value="1"/>
</dbReference>
<comment type="subcellular location">
    <subcellularLocation>
        <location evidence="1">Membrane</location>
        <topology evidence="1">Single-pass membrane protein</topology>
    </subcellularLocation>
</comment>
<protein>
    <submittedName>
        <fullName evidence="9">NHLP bacteriocin system secretion protein</fullName>
    </submittedName>
</protein>
<dbReference type="InterPro" id="IPR050739">
    <property type="entry name" value="MFP"/>
</dbReference>
<dbReference type="PANTHER" id="PTHR30386:SF26">
    <property type="entry name" value="TRANSPORT PROTEIN COMB"/>
    <property type="match status" value="1"/>
</dbReference>
<evidence type="ECO:0000256" key="2">
    <source>
        <dbReference type="ARBA" id="ARBA00009477"/>
    </source>
</evidence>
<dbReference type="EMBL" id="JACJTU010000026">
    <property type="protein sequence ID" value="MBD2737023.1"/>
    <property type="molecule type" value="Genomic_DNA"/>
</dbReference>
<accession>A0ABR8KBW3</accession>
<dbReference type="PANTHER" id="PTHR30386">
    <property type="entry name" value="MEMBRANE FUSION SUBUNIT OF EMRAB-TOLC MULTIDRUG EFFLUX PUMP"/>
    <property type="match status" value="1"/>
</dbReference>
<feature type="transmembrane region" description="Helical" evidence="7">
    <location>
        <begin position="35"/>
        <end position="54"/>
    </location>
</feature>
<dbReference type="InterPro" id="IPR058625">
    <property type="entry name" value="MdtA-like_BSH"/>
</dbReference>
<dbReference type="Pfam" id="PF25917">
    <property type="entry name" value="BSH_RND"/>
    <property type="match status" value="1"/>
</dbReference>
<evidence type="ECO:0000256" key="1">
    <source>
        <dbReference type="ARBA" id="ARBA00004167"/>
    </source>
</evidence>
<evidence type="ECO:0000256" key="5">
    <source>
        <dbReference type="ARBA" id="ARBA00023136"/>
    </source>
</evidence>
<evidence type="ECO:0000256" key="7">
    <source>
        <dbReference type="SAM" id="Phobius"/>
    </source>
</evidence>
<keyword evidence="5 7" id="KW-0472">Membrane</keyword>
<evidence type="ECO:0000256" key="4">
    <source>
        <dbReference type="ARBA" id="ARBA00022989"/>
    </source>
</evidence>
<evidence type="ECO:0000256" key="3">
    <source>
        <dbReference type="ARBA" id="ARBA00022692"/>
    </source>
</evidence>
<keyword evidence="10" id="KW-1185">Reference proteome</keyword>
<dbReference type="Proteomes" id="UP000637383">
    <property type="component" value="Unassembled WGS sequence"/>
</dbReference>
<sequence>MAENRENIFRKESLERLSSPERLDQLMQIVNPIDWLPLVTLGTFIILGLIWSILGRIPLAVTGKGILIQPNQVVTFESPISGQLKSLNVKTGQCIEKGYTIATIDPTDIKQQLQLQRSKLGQLQTQEQHSLLLQRQRTAKEKEAIASAKASYIQRLRDTQILTPAFYEKDLNAIREQRISLQQKLNDAVGLIPVLKDRLQKRQQLVDVGAIAKDTYLQADQEYKQGLQNVSDIKAQIKQLDVQETQAQQRYLQNLSSLSELQAQLKDLDTKSQRIEQDNVENINIKNNQIQEVNRAIAQLEKQILDNSQIISPNSGCVLEVTGFLGQFMTPKTPLVTLNVGDKNARLIAVTYFNVQDGKQIQPGMIVQITPTSVKRERFGGIVGKVTSVSPFPVTKEGAKFVIGNPDLVTNILPTGGTNIEMRAEMELAPSNFSGYRWSSSQGPKLNISAGTTTNVRVTVAEQAPITYILPILRELTGIN</sequence>
<dbReference type="Gene3D" id="1.10.287.470">
    <property type="entry name" value="Helix hairpin bin"/>
    <property type="match status" value="1"/>
</dbReference>
<keyword evidence="3 7" id="KW-0812">Transmembrane</keyword>
<dbReference type="InterPro" id="IPR022275">
    <property type="entry name" value="NHPM_bacteriocin_SS_HylD"/>
</dbReference>
<keyword evidence="6" id="KW-0175">Coiled coil</keyword>
<reference evidence="9 10" key="1">
    <citation type="journal article" date="2020" name="ISME J.">
        <title>Comparative genomics reveals insights into cyanobacterial evolution and habitat adaptation.</title>
        <authorList>
            <person name="Chen M.Y."/>
            <person name="Teng W.K."/>
            <person name="Zhao L."/>
            <person name="Hu C.X."/>
            <person name="Zhou Y.K."/>
            <person name="Han B.P."/>
            <person name="Song L.R."/>
            <person name="Shu W.S."/>
        </authorList>
    </citation>
    <scope>NUCLEOTIDE SEQUENCE [LARGE SCALE GENOMIC DNA]</scope>
    <source>
        <strain evidence="9 10">FACHB-159</strain>
    </source>
</reference>
<evidence type="ECO:0000313" key="9">
    <source>
        <dbReference type="EMBL" id="MBD2737023.1"/>
    </source>
</evidence>
<dbReference type="Gene3D" id="2.40.50.100">
    <property type="match status" value="1"/>
</dbReference>
<organism evidence="9 10">
    <name type="scientific">Nostoc paludosum FACHB-159</name>
    <dbReference type="NCBI Taxonomy" id="2692908"/>
    <lineage>
        <taxon>Bacteria</taxon>
        <taxon>Bacillati</taxon>
        <taxon>Cyanobacteriota</taxon>
        <taxon>Cyanophyceae</taxon>
        <taxon>Nostocales</taxon>
        <taxon>Nostocaceae</taxon>
        <taxon>Nostoc</taxon>
    </lineage>
</organism>
<evidence type="ECO:0000313" key="10">
    <source>
        <dbReference type="Proteomes" id="UP000637383"/>
    </source>
</evidence>
<evidence type="ECO:0000259" key="8">
    <source>
        <dbReference type="Pfam" id="PF25917"/>
    </source>
</evidence>
<comment type="caution">
    <text evidence="9">The sequence shown here is derived from an EMBL/GenBank/DDBJ whole genome shotgun (WGS) entry which is preliminary data.</text>
</comment>
<proteinExistence type="inferred from homology"/>
<comment type="similarity">
    <text evidence="2">Belongs to the membrane fusion protein (MFP) (TC 8.A.1) family.</text>
</comment>